<evidence type="ECO:0000313" key="1">
    <source>
        <dbReference type="EMBL" id="CAO81120.1"/>
    </source>
</evidence>
<name>B0VIH9_CLOAI</name>
<dbReference type="AlphaFoldDB" id="B0VIH9"/>
<gene>
    <name evidence="1" type="ordered locus">CLOAM1260</name>
</gene>
<reference evidence="1 2" key="1">
    <citation type="journal article" date="2008" name="J. Bacteriol.">
        <title>'Candidatus Cloacamonas acidaminovorans': genome sequence reconstruction provides a first glimpse of a new bacterial division.</title>
        <authorList>
            <person name="Pelletier E."/>
            <person name="Kreimeyer A."/>
            <person name="Bocs S."/>
            <person name="Rouy Z."/>
            <person name="Gyapay G."/>
            <person name="Chouari R."/>
            <person name="Riviere D."/>
            <person name="Ganesan A."/>
            <person name="Daegelen P."/>
            <person name="Sghir A."/>
            <person name="Cohen G.N."/>
            <person name="Medigue C."/>
            <person name="Weissenbach J."/>
            <person name="Le Paslier D."/>
        </authorList>
    </citation>
    <scope>NUCLEOTIDE SEQUENCE [LARGE SCALE GENOMIC DNA]</scope>
    <source>
        <strain evidence="2">Evry</strain>
    </source>
</reference>
<evidence type="ECO:0000313" key="2">
    <source>
        <dbReference type="Proteomes" id="UP000002019"/>
    </source>
</evidence>
<dbReference type="Proteomes" id="UP000002019">
    <property type="component" value="Chromosome"/>
</dbReference>
<protein>
    <submittedName>
        <fullName evidence="1">Uncharacterized protein</fullName>
    </submittedName>
</protein>
<accession>B0VIH9</accession>
<sequence>MDVSGNNSVYPLFCPLTAKISGKGNVELEVECGEDVTFSTSSLL</sequence>
<organism evidence="1 2">
    <name type="scientific">Cloacimonas acidaminovorans (strain Evry)</name>
    <dbReference type="NCBI Taxonomy" id="459349"/>
    <lineage>
        <taxon>Bacteria</taxon>
        <taxon>Pseudomonadati</taxon>
        <taxon>Candidatus Cloacimonadota</taxon>
        <taxon>Candidatus Cloacimonadia</taxon>
        <taxon>Candidatus Cloacimonadales</taxon>
        <taxon>Candidatus Cloacimonadaceae</taxon>
        <taxon>Candidatus Cloacimonas</taxon>
    </lineage>
</organism>
<dbReference type="EMBL" id="CU466930">
    <property type="protein sequence ID" value="CAO81120.1"/>
    <property type="molecule type" value="Genomic_DNA"/>
</dbReference>
<dbReference type="HOGENOM" id="CLU_3214222_0_0_0"/>
<keyword evidence="2" id="KW-1185">Reference proteome</keyword>
<dbReference type="KEGG" id="caci:CLOAM1260"/>
<proteinExistence type="predicted"/>